<name>W1YI09_9ZZZZ</name>
<proteinExistence type="predicted"/>
<comment type="caution">
    <text evidence="2">The sequence shown here is derived from an EMBL/GenBank/DDBJ whole genome shotgun (WGS) entry which is preliminary data.</text>
</comment>
<sequence>VYQEKQHIEQQLQELKQRNEELEQEKAKLQDPKTIEGVAREELGLVKPGEVPYVK</sequence>
<feature type="non-terminal residue" evidence="2">
    <location>
        <position position="1"/>
    </location>
</feature>
<reference evidence="2" key="1">
    <citation type="submission" date="2013-12" db="EMBL/GenBank/DDBJ databases">
        <title>A Varibaculum cambriense genome reconstructed from a premature infant gut community with otherwise low bacterial novelty that shifts toward anaerobic metabolism during the third week of life.</title>
        <authorList>
            <person name="Brown C.T."/>
            <person name="Sharon I."/>
            <person name="Thomas B.C."/>
            <person name="Castelle C.J."/>
            <person name="Morowitz M.J."/>
            <person name="Banfield J.F."/>
        </authorList>
    </citation>
    <scope>NUCLEOTIDE SEQUENCE</scope>
</reference>
<keyword evidence="1" id="KW-0175">Coiled coil</keyword>
<accession>W1YI09</accession>
<organism evidence="2">
    <name type="scientific">human gut metagenome</name>
    <dbReference type="NCBI Taxonomy" id="408170"/>
    <lineage>
        <taxon>unclassified sequences</taxon>
        <taxon>metagenomes</taxon>
        <taxon>organismal metagenomes</taxon>
    </lineage>
</organism>
<gene>
    <name evidence="2" type="ORF">Q604_UNBC03861G0001</name>
</gene>
<dbReference type="Pfam" id="PF04977">
    <property type="entry name" value="DivIC"/>
    <property type="match status" value="1"/>
</dbReference>
<protein>
    <submittedName>
        <fullName evidence="2">Septum formation initiator</fullName>
    </submittedName>
</protein>
<evidence type="ECO:0000256" key="1">
    <source>
        <dbReference type="SAM" id="Coils"/>
    </source>
</evidence>
<feature type="coiled-coil region" evidence="1">
    <location>
        <begin position="5"/>
        <end position="32"/>
    </location>
</feature>
<dbReference type="InterPro" id="IPR007060">
    <property type="entry name" value="FtsL/DivIC"/>
</dbReference>
<evidence type="ECO:0000313" key="2">
    <source>
        <dbReference type="EMBL" id="ETJ42173.1"/>
    </source>
</evidence>
<dbReference type="AlphaFoldDB" id="W1YI09"/>
<dbReference type="EMBL" id="AZMM01003861">
    <property type="protein sequence ID" value="ETJ42173.1"/>
    <property type="molecule type" value="Genomic_DNA"/>
</dbReference>